<dbReference type="GO" id="GO:0016020">
    <property type="term" value="C:membrane"/>
    <property type="evidence" value="ECO:0007669"/>
    <property type="project" value="UniProtKB-SubCell"/>
</dbReference>
<dbReference type="STRING" id="568069.A0A1J1HSP5"/>
<reference evidence="6 7" key="1">
    <citation type="submission" date="2015-04" db="EMBL/GenBank/DDBJ databases">
        <authorList>
            <person name="Syromyatnikov M.Y."/>
            <person name="Popov V.N."/>
        </authorList>
    </citation>
    <scope>NUCLEOTIDE SEQUENCE [LARGE SCALE GENOMIC DNA]</scope>
</reference>
<dbReference type="PANTHER" id="PTHR23423">
    <property type="entry name" value="ORGANIC SOLUTE TRANSPORTER-RELATED"/>
    <property type="match status" value="1"/>
</dbReference>
<keyword evidence="4 5" id="KW-0472">Membrane</keyword>
<evidence type="ECO:0000256" key="1">
    <source>
        <dbReference type="ARBA" id="ARBA00004141"/>
    </source>
</evidence>
<feature type="transmembrane region" description="Helical" evidence="5">
    <location>
        <begin position="83"/>
        <end position="107"/>
    </location>
</feature>
<evidence type="ECO:0000256" key="5">
    <source>
        <dbReference type="SAM" id="Phobius"/>
    </source>
</evidence>
<gene>
    <name evidence="6" type="ORF">CLUMA_CG004767</name>
</gene>
<keyword evidence="2 5" id="KW-0812">Transmembrane</keyword>
<feature type="non-terminal residue" evidence="6">
    <location>
        <position position="1"/>
    </location>
</feature>
<dbReference type="Proteomes" id="UP000183832">
    <property type="component" value="Unassembled WGS sequence"/>
</dbReference>
<comment type="subcellular location">
    <subcellularLocation>
        <location evidence="1">Membrane</location>
        <topology evidence="1">Multi-pass membrane protein</topology>
    </subcellularLocation>
</comment>
<sequence length="198" mass="22759">IVACSSLISIIVPKAYFFCDTISHISFVIISYQFYRLCINYVEGESRFIVLSKEETFSLRAPPCCCCFGCLKKSRVTKQKFKILRFLVIQMAVVHVIIFLTLNLISIENPEVANSLTPFFVPFIAITIILGVWAFQITIRMVIPYFTNLNLLKKFITFQLVLVFCKLQPILLDVILKHFIISCEGPFTIIQSHKLSFK</sequence>
<evidence type="ECO:0000313" key="7">
    <source>
        <dbReference type="Proteomes" id="UP000183832"/>
    </source>
</evidence>
<dbReference type="Pfam" id="PF03619">
    <property type="entry name" value="Solute_trans_a"/>
    <property type="match status" value="1"/>
</dbReference>
<evidence type="ECO:0000313" key="6">
    <source>
        <dbReference type="EMBL" id="CRK91079.1"/>
    </source>
</evidence>
<dbReference type="InterPro" id="IPR005178">
    <property type="entry name" value="Ostalpha/TMEM184C"/>
</dbReference>
<dbReference type="AlphaFoldDB" id="A0A1J1HSP5"/>
<dbReference type="OrthoDB" id="5832279at2759"/>
<proteinExistence type="predicted"/>
<organism evidence="6 7">
    <name type="scientific">Clunio marinus</name>
    <dbReference type="NCBI Taxonomy" id="568069"/>
    <lineage>
        <taxon>Eukaryota</taxon>
        <taxon>Metazoa</taxon>
        <taxon>Ecdysozoa</taxon>
        <taxon>Arthropoda</taxon>
        <taxon>Hexapoda</taxon>
        <taxon>Insecta</taxon>
        <taxon>Pterygota</taxon>
        <taxon>Neoptera</taxon>
        <taxon>Endopterygota</taxon>
        <taxon>Diptera</taxon>
        <taxon>Nematocera</taxon>
        <taxon>Chironomoidea</taxon>
        <taxon>Chironomidae</taxon>
        <taxon>Clunio</taxon>
    </lineage>
</organism>
<accession>A0A1J1HSP5</accession>
<keyword evidence="3 5" id="KW-1133">Transmembrane helix</keyword>
<dbReference type="EMBL" id="CVRI01000020">
    <property type="protein sequence ID" value="CRK91079.1"/>
    <property type="molecule type" value="Genomic_DNA"/>
</dbReference>
<evidence type="ECO:0000256" key="2">
    <source>
        <dbReference type="ARBA" id="ARBA00022692"/>
    </source>
</evidence>
<feature type="transmembrane region" description="Helical" evidence="5">
    <location>
        <begin position="119"/>
        <end position="143"/>
    </location>
</feature>
<evidence type="ECO:0000256" key="3">
    <source>
        <dbReference type="ARBA" id="ARBA00022989"/>
    </source>
</evidence>
<name>A0A1J1HSP5_9DIPT</name>
<protein>
    <submittedName>
        <fullName evidence="6">CLUMA_CG004767, isoform A</fullName>
    </submittedName>
</protein>
<evidence type="ECO:0000256" key="4">
    <source>
        <dbReference type="ARBA" id="ARBA00023136"/>
    </source>
</evidence>
<dbReference type="SMART" id="SM01417">
    <property type="entry name" value="Solute_trans_a"/>
    <property type="match status" value="1"/>
</dbReference>
<keyword evidence="7" id="KW-1185">Reference proteome</keyword>